<comment type="caution">
    <text evidence="1">The sequence shown here is derived from an EMBL/GenBank/DDBJ whole genome shotgun (WGS) entry which is preliminary data.</text>
</comment>
<dbReference type="RefSeq" id="WP_203670889.1">
    <property type="nucleotide sequence ID" value="NZ_BAAATT010000011.1"/>
</dbReference>
<protein>
    <submittedName>
        <fullName evidence="1">Uncharacterized protein</fullName>
    </submittedName>
</protein>
<evidence type="ECO:0000313" key="2">
    <source>
        <dbReference type="Proteomes" id="UP000660339"/>
    </source>
</evidence>
<keyword evidence="2" id="KW-1185">Reference proteome</keyword>
<proteinExistence type="predicted"/>
<name>A0A8J3PD68_9ACTN</name>
<reference evidence="1" key="1">
    <citation type="submission" date="2021-01" db="EMBL/GenBank/DDBJ databases">
        <title>Whole genome shotgun sequence of Catellatospora methionotrophica NBRC 14553.</title>
        <authorList>
            <person name="Komaki H."/>
            <person name="Tamura T."/>
        </authorList>
    </citation>
    <scope>NUCLEOTIDE SEQUENCE</scope>
    <source>
        <strain evidence="1">NBRC 14553</strain>
    </source>
</reference>
<dbReference type="EMBL" id="BONJ01000001">
    <property type="protein sequence ID" value="GIG12078.1"/>
    <property type="molecule type" value="Genomic_DNA"/>
</dbReference>
<gene>
    <name evidence="1" type="ORF">Cme02nite_04100</name>
</gene>
<evidence type="ECO:0000313" key="1">
    <source>
        <dbReference type="EMBL" id="GIG12078.1"/>
    </source>
</evidence>
<organism evidence="1 2">
    <name type="scientific">Catellatospora methionotrophica</name>
    <dbReference type="NCBI Taxonomy" id="121620"/>
    <lineage>
        <taxon>Bacteria</taxon>
        <taxon>Bacillati</taxon>
        <taxon>Actinomycetota</taxon>
        <taxon>Actinomycetes</taxon>
        <taxon>Micromonosporales</taxon>
        <taxon>Micromonosporaceae</taxon>
        <taxon>Catellatospora</taxon>
    </lineage>
</organism>
<accession>A0A8J3PD68</accession>
<sequence>MDRKSYYDLRFGVSPGGARKDAHYFRGSLDEVRADLAAELADGMNLYLLCWYGAELALDVYQHGRRTRSIDLHPFVTIDIDGYPPITFTGPGAPVGYDFGTDEEQGVDDGSLSDLLFMGELEAVTRVTVDWAGIDAPALLGEPAQRGDLLVLDERPIDDANGDLSPETAGVWYGFVDFEA</sequence>
<dbReference type="AlphaFoldDB" id="A0A8J3PD68"/>
<dbReference type="Proteomes" id="UP000660339">
    <property type="component" value="Unassembled WGS sequence"/>
</dbReference>